<keyword evidence="1" id="KW-1133">Transmembrane helix</keyword>
<dbReference type="Proteomes" id="UP001152607">
    <property type="component" value="Unassembled WGS sequence"/>
</dbReference>
<comment type="caution">
    <text evidence="2">The sequence shown here is derived from an EMBL/GenBank/DDBJ whole genome shotgun (WGS) entry which is preliminary data.</text>
</comment>
<evidence type="ECO:0000313" key="2">
    <source>
        <dbReference type="EMBL" id="CAI6293469.1"/>
    </source>
</evidence>
<proteinExistence type="predicted"/>
<keyword evidence="3" id="KW-1185">Reference proteome</keyword>
<keyword evidence="1" id="KW-0812">Transmembrane</keyword>
<protein>
    <submittedName>
        <fullName evidence="2">Uncharacterized protein</fullName>
    </submittedName>
</protein>
<dbReference type="AlphaFoldDB" id="A0A9W4XLK2"/>
<name>A0A9W4XLK2_9PLEO</name>
<gene>
    <name evidence="2" type="ORF">PDIGIT_LOCUS2549</name>
</gene>
<evidence type="ECO:0000313" key="3">
    <source>
        <dbReference type="Proteomes" id="UP001152607"/>
    </source>
</evidence>
<organism evidence="2 3">
    <name type="scientific">Periconia digitata</name>
    <dbReference type="NCBI Taxonomy" id="1303443"/>
    <lineage>
        <taxon>Eukaryota</taxon>
        <taxon>Fungi</taxon>
        <taxon>Dikarya</taxon>
        <taxon>Ascomycota</taxon>
        <taxon>Pezizomycotina</taxon>
        <taxon>Dothideomycetes</taxon>
        <taxon>Pleosporomycetidae</taxon>
        <taxon>Pleosporales</taxon>
        <taxon>Massarineae</taxon>
        <taxon>Periconiaceae</taxon>
        <taxon>Periconia</taxon>
    </lineage>
</organism>
<reference evidence="2" key="1">
    <citation type="submission" date="2023-01" db="EMBL/GenBank/DDBJ databases">
        <authorList>
            <person name="Van Ghelder C."/>
            <person name="Rancurel C."/>
        </authorList>
    </citation>
    <scope>NUCLEOTIDE SEQUENCE</scope>
    <source>
        <strain evidence="2">CNCM I-4278</strain>
    </source>
</reference>
<accession>A0A9W4XLK2</accession>
<evidence type="ECO:0000256" key="1">
    <source>
        <dbReference type="SAM" id="Phobius"/>
    </source>
</evidence>
<sequence length="356" mass="40887">MEQGTNIFLADVAAGLDDASRDRRKEILRVFWPERTALHTLVDEASYASFFQYFHREISQLQPYRRYFAVQDLKGLFGIVRMLQMNPKQSKSRIVEQLSSHFSNAEPTALHRSLELSVRLWLTINVNSTTIAVGPTFPDESPLEWEPNLSLHDLVERQFGQGIQANGKGRRWQIDATLTAAYLVNNCGMSISWTDSISDHLRFDPTSQVLSIYRHKVCLANHLDTPESCPVPKYVLAEILDTLNVLLPFGDFATKQLLIKKNQQPLYRLGSCGRARNLELTQYRYFREELEYLIEAFNRPPRTWKQLALDKRNKPEWAAFWVTVMVAFLTLVSIPCSIIQAVYSVKSYNIAVAQAK</sequence>
<feature type="transmembrane region" description="Helical" evidence="1">
    <location>
        <begin position="317"/>
        <end position="339"/>
    </location>
</feature>
<dbReference type="OrthoDB" id="5428890at2759"/>
<keyword evidence="1" id="KW-0472">Membrane</keyword>
<dbReference type="EMBL" id="CAOQHR010000002">
    <property type="protein sequence ID" value="CAI6293469.1"/>
    <property type="molecule type" value="Genomic_DNA"/>
</dbReference>